<gene>
    <name evidence="2" type="ORF">J0M35_17515</name>
</gene>
<accession>A0A8J7PEW7</accession>
<keyword evidence="1" id="KW-0472">Membrane</keyword>
<sequence length="169" mass="18928">MKPDKEEKKKEAKAHLKEELREFSIIASYLGICFAFLATVKSLILIQLGIHDFVHGYTVAAVEALGLGKIVLLCHNLPFMKNTLDKRPIVISALVKALSLAVIVFIGGQIEEKIFARHAAEVAMQQRLIMDCTRLFCLVFVFYLMFIWRELNAVLGPGKLKSLLLGARS</sequence>
<proteinExistence type="predicted"/>
<evidence type="ECO:0000313" key="2">
    <source>
        <dbReference type="EMBL" id="MBN8662171.1"/>
    </source>
</evidence>
<feature type="transmembrane region" description="Helical" evidence="1">
    <location>
        <begin position="128"/>
        <end position="148"/>
    </location>
</feature>
<reference evidence="2" key="1">
    <citation type="submission" date="2021-02" db="EMBL/GenBank/DDBJ databases">
        <title>Genome-Resolved Metagenomics of a Microbial Community Performing Photosynthetic Biological Nutrient Removal.</title>
        <authorList>
            <person name="Mcdaniel E.A."/>
        </authorList>
    </citation>
    <scope>NUCLEOTIDE SEQUENCE</scope>
    <source>
        <strain evidence="2">UWPOB_OBS1</strain>
    </source>
</reference>
<keyword evidence="1" id="KW-0812">Transmembrane</keyword>
<name>A0A8J7PEW7_9BACT</name>
<dbReference type="Proteomes" id="UP000664277">
    <property type="component" value="Unassembled WGS sequence"/>
</dbReference>
<organism evidence="2 3">
    <name type="scientific">Candidatus Obscuribacter phosphatis</name>
    <dbReference type="NCBI Taxonomy" id="1906157"/>
    <lineage>
        <taxon>Bacteria</taxon>
        <taxon>Bacillati</taxon>
        <taxon>Candidatus Melainabacteria</taxon>
        <taxon>Candidatus Obscuribacterales</taxon>
        <taxon>Candidatus Obscuribacteraceae</taxon>
        <taxon>Candidatus Obscuribacter</taxon>
    </lineage>
</organism>
<dbReference type="AlphaFoldDB" id="A0A8J7PEW7"/>
<keyword evidence="1" id="KW-1133">Transmembrane helix</keyword>
<evidence type="ECO:0000256" key="1">
    <source>
        <dbReference type="SAM" id="Phobius"/>
    </source>
</evidence>
<feature type="transmembrane region" description="Helical" evidence="1">
    <location>
        <begin position="89"/>
        <end position="108"/>
    </location>
</feature>
<feature type="transmembrane region" description="Helical" evidence="1">
    <location>
        <begin position="26"/>
        <end position="50"/>
    </location>
</feature>
<protein>
    <submittedName>
        <fullName evidence="2">Uncharacterized protein</fullName>
    </submittedName>
</protein>
<evidence type="ECO:0000313" key="3">
    <source>
        <dbReference type="Proteomes" id="UP000664277"/>
    </source>
</evidence>
<comment type="caution">
    <text evidence="2">The sequence shown here is derived from an EMBL/GenBank/DDBJ whole genome shotgun (WGS) entry which is preliminary data.</text>
</comment>
<dbReference type="EMBL" id="JAFLCK010000032">
    <property type="protein sequence ID" value="MBN8662171.1"/>
    <property type="molecule type" value="Genomic_DNA"/>
</dbReference>